<feature type="transmembrane region" description="Helical" evidence="7">
    <location>
        <begin position="103"/>
        <end position="121"/>
    </location>
</feature>
<protein>
    <recommendedName>
        <fullName evidence="7">Probable purine permease</fullName>
    </recommendedName>
</protein>
<dbReference type="AlphaFoldDB" id="A0A7J7M1Q7"/>
<evidence type="ECO:0000256" key="6">
    <source>
        <dbReference type="ARBA" id="ARBA00023136"/>
    </source>
</evidence>
<comment type="caution">
    <text evidence="8">The sequence shown here is derived from an EMBL/GenBank/DDBJ whole genome shotgun (WGS) entry which is preliminary data.</text>
</comment>
<keyword evidence="4 7" id="KW-0812">Transmembrane</keyword>
<gene>
    <name evidence="8" type="ORF">GIB67_019326</name>
</gene>
<dbReference type="GO" id="GO:0005345">
    <property type="term" value="F:purine nucleobase transmembrane transporter activity"/>
    <property type="evidence" value="ECO:0007669"/>
    <property type="project" value="UniProtKB-UniRule"/>
</dbReference>
<evidence type="ECO:0000256" key="2">
    <source>
        <dbReference type="ARBA" id="ARBA00006213"/>
    </source>
</evidence>
<feature type="transmembrane region" description="Helical" evidence="7">
    <location>
        <begin position="133"/>
        <end position="152"/>
    </location>
</feature>
<dbReference type="InterPro" id="IPR037185">
    <property type="entry name" value="EmrE-like"/>
</dbReference>
<dbReference type="Proteomes" id="UP000541444">
    <property type="component" value="Unassembled WGS sequence"/>
</dbReference>
<feature type="transmembrane region" description="Helical" evidence="7">
    <location>
        <begin position="64"/>
        <end position="83"/>
    </location>
</feature>
<keyword evidence="9" id="KW-1185">Reference proteome</keyword>
<sequence>MEVESPVSGQGGILERENKRKKLLLKRLVLSINCILLAIGTCGGPLLLRLYFVHGGKRIWLSSWLQTAAFPVMIVPLLVFYFLRRKNSPEGTKAKPFLITWRLFLGNMVLGILLGVDNYLYSSGSAKLPVSTSSLLLSTQLAFTAGFSFLMVKQKFTSYSINAVVLLVVAALILGLHSSGDRPDGVSNKEYYIGFIMMLAAALLYGIFLPSNELLYKKAKQVITYPLVIEMQVVISIFASAFCTVGMLVNKDFQVIPKEAKEYGIGEAKYYMVLVLSAIAWQFYLLGAIGVIFSASSLFSGIMVSVLLPVTEIFGVIFYHEDFTSEKGVALALSIWGFISYFYGEFKQSKNLNKQTRPNTGSTTDDSGVTSLNQEYEIGFRSDRELQHHTTSIKVAPELIT</sequence>
<evidence type="ECO:0000256" key="3">
    <source>
        <dbReference type="ARBA" id="ARBA00022448"/>
    </source>
</evidence>
<evidence type="ECO:0000256" key="1">
    <source>
        <dbReference type="ARBA" id="ARBA00004141"/>
    </source>
</evidence>
<name>A0A7J7M1Q7_9MAGN</name>
<evidence type="ECO:0000256" key="4">
    <source>
        <dbReference type="ARBA" id="ARBA00022692"/>
    </source>
</evidence>
<dbReference type="EMBL" id="JACGCM010001830">
    <property type="protein sequence ID" value="KAF6148718.1"/>
    <property type="molecule type" value="Genomic_DNA"/>
</dbReference>
<feature type="transmembrane region" description="Helical" evidence="7">
    <location>
        <begin position="325"/>
        <end position="344"/>
    </location>
</feature>
<keyword evidence="6 7" id="KW-0472">Membrane</keyword>
<accession>A0A7J7M1Q7</accession>
<feature type="transmembrane region" description="Helical" evidence="7">
    <location>
        <begin position="270"/>
        <end position="293"/>
    </location>
</feature>
<evidence type="ECO:0000313" key="8">
    <source>
        <dbReference type="EMBL" id="KAF6148718.1"/>
    </source>
</evidence>
<dbReference type="InterPro" id="IPR030182">
    <property type="entry name" value="PUP_plant"/>
</dbReference>
<comment type="similarity">
    <text evidence="2 7">Belongs to the purine permeases (TC 2.A.7.14) family.</text>
</comment>
<dbReference type="GO" id="GO:0015211">
    <property type="term" value="F:purine nucleoside transmembrane transporter activity"/>
    <property type="evidence" value="ECO:0007669"/>
    <property type="project" value="UniProtKB-UniRule"/>
</dbReference>
<dbReference type="GO" id="GO:0016020">
    <property type="term" value="C:membrane"/>
    <property type="evidence" value="ECO:0007669"/>
    <property type="project" value="UniProtKB-SubCell"/>
</dbReference>
<feature type="transmembrane region" description="Helical" evidence="7">
    <location>
        <begin position="191"/>
        <end position="210"/>
    </location>
</feature>
<evidence type="ECO:0000256" key="5">
    <source>
        <dbReference type="ARBA" id="ARBA00022989"/>
    </source>
</evidence>
<dbReference type="PANTHER" id="PTHR31376:SF8">
    <property type="entry name" value="PURINE PERMEASE-RELATED"/>
    <property type="match status" value="1"/>
</dbReference>
<organism evidence="8 9">
    <name type="scientific">Kingdonia uniflora</name>
    <dbReference type="NCBI Taxonomy" id="39325"/>
    <lineage>
        <taxon>Eukaryota</taxon>
        <taxon>Viridiplantae</taxon>
        <taxon>Streptophyta</taxon>
        <taxon>Embryophyta</taxon>
        <taxon>Tracheophyta</taxon>
        <taxon>Spermatophyta</taxon>
        <taxon>Magnoliopsida</taxon>
        <taxon>Ranunculales</taxon>
        <taxon>Circaeasteraceae</taxon>
        <taxon>Kingdonia</taxon>
    </lineage>
</organism>
<feature type="transmembrane region" description="Helical" evidence="7">
    <location>
        <begin position="298"/>
        <end position="319"/>
    </location>
</feature>
<keyword evidence="5 7" id="KW-1133">Transmembrane helix</keyword>
<evidence type="ECO:0000313" key="9">
    <source>
        <dbReference type="Proteomes" id="UP000541444"/>
    </source>
</evidence>
<dbReference type="OrthoDB" id="1865379at2759"/>
<proteinExistence type="inferred from homology"/>
<comment type="subcellular location">
    <subcellularLocation>
        <location evidence="1 7">Membrane</location>
        <topology evidence="1 7">Multi-pass membrane protein</topology>
    </subcellularLocation>
</comment>
<dbReference type="SUPFAM" id="SSF103481">
    <property type="entry name" value="Multidrug resistance efflux transporter EmrE"/>
    <property type="match status" value="1"/>
</dbReference>
<reference evidence="8 9" key="1">
    <citation type="journal article" date="2020" name="IScience">
        <title>Genome Sequencing of the Endangered Kingdonia uniflora (Circaeasteraceae, Ranunculales) Reveals Potential Mechanisms of Evolutionary Specialization.</title>
        <authorList>
            <person name="Sun Y."/>
            <person name="Deng T."/>
            <person name="Zhang A."/>
            <person name="Moore M.J."/>
            <person name="Landis J.B."/>
            <person name="Lin N."/>
            <person name="Zhang H."/>
            <person name="Zhang X."/>
            <person name="Huang J."/>
            <person name="Zhang X."/>
            <person name="Sun H."/>
            <person name="Wang H."/>
        </authorList>
    </citation>
    <scope>NUCLEOTIDE SEQUENCE [LARGE SCALE GENOMIC DNA]</scope>
    <source>
        <strain evidence="8">TB1705</strain>
        <tissue evidence="8">Leaf</tissue>
    </source>
</reference>
<dbReference type="PANTHER" id="PTHR31376">
    <property type="entry name" value="OS09G0467300 PROTEIN-RELATED"/>
    <property type="match status" value="1"/>
</dbReference>
<feature type="transmembrane region" description="Helical" evidence="7">
    <location>
        <begin position="159"/>
        <end position="179"/>
    </location>
</feature>
<feature type="transmembrane region" description="Helical" evidence="7">
    <location>
        <begin position="28"/>
        <end position="52"/>
    </location>
</feature>
<dbReference type="Pfam" id="PF16913">
    <property type="entry name" value="PUNUT"/>
    <property type="match status" value="1"/>
</dbReference>
<evidence type="ECO:0000256" key="7">
    <source>
        <dbReference type="RuleBase" id="RU368015"/>
    </source>
</evidence>
<keyword evidence="3 7" id="KW-0813">Transport</keyword>
<feature type="transmembrane region" description="Helical" evidence="7">
    <location>
        <begin position="222"/>
        <end position="250"/>
    </location>
</feature>